<keyword evidence="1" id="KW-0812">Transmembrane</keyword>
<dbReference type="EMBL" id="JADBEB010000001">
    <property type="protein sequence ID" value="MBE1489757.1"/>
    <property type="molecule type" value="Genomic_DNA"/>
</dbReference>
<evidence type="ECO:0000313" key="3">
    <source>
        <dbReference type="Proteomes" id="UP000649753"/>
    </source>
</evidence>
<dbReference type="Proteomes" id="UP000649753">
    <property type="component" value="Unassembled WGS sequence"/>
</dbReference>
<evidence type="ECO:0000313" key="2">
    <source>
        <dbReference type="EMBL" id="MBE1489757.1"/>
    </source>
</evidence>
<sequence>MPESKAPLQPHDNFPLYYPVLIVHMIGGTIAMLAVVPQVWPWLRTHHPKVHRTFGRIYLVGTLVAVATGLVVVWWAPKPGKTGALCLLLVWGATSAIGYHAARRRNFAKHRQFMLYSFAIAMNNIWAAFALIVLVALLGSPGSAT</sequence>
<reference evidence="2" key="1">
    <citation type="submission" date="2020-10" db="EMBL/GenBank/DDBJ databases">
        <title>Sequencing the genomes of 1000 actinobacteria strains.</title>
        <authorList>
            <person name="Klenk H.-P."/>
        </authorList>
    </citation>
    <scope>NUCLEOTIDE SEQUENCE</scope>
    <source>
        <strain evidence="2">DSM 46832</strain>
    </source>
</reference>
<keyword evidence="1" id="KW-1133">Transmembrane helix</keyword>
<proteinExistence type="predicted"/>
<accession>A0A927M856</accession>
<dbReference type="AlphaFoldDB" id="A0A927M856"/>
<dbReference type="RefSeq" id="WP_192769165.1">
    <property type="nucleotide sequence ID" value="NZ_JADBEB010000001.1"/>
</dbReference>
<keyword evidence="3" id="KW-1185">Reference proteome</keyword>
<feature type="transmembrane region" description="Helical" evidence="1">
    <location>
        <begin position="82"/>
        <end position="101"/>
    </location>
</feature>
<feature type="transmembrane region" description="Helical" evidence="1">
    <location>
        <begin position="113"/>
        <end position="138"/>
    </location>
</feature>
<organism evidence="2 3">
    <name type="scientific">Plantactinospora soyae</name>
    <dbReference type="NCBI Taxonomy" id="1544732"/>
    <lineage>
        <taxon>Bacteria</taxon>
        <taxon>Bacillati</taxon>
        <taxon>Actinomycetota</taxon>
        <taxon>Actinomycetes</taxon>
        <taxon>Micromonosporales</taxon>
        <taxon>Micromonosporaceae</taxon>
        <taxon>Plantactinospora</taxon>
    </lineage>
</organism>
<dbReference type="Pfam" id="PF10067">
    <property type="entry name" value="DUF2306"/>
    <property type="match status" value="1"/>
</dbReference>
<feature type="transmembrane region" description="Helical" evidence="1">
    <location>
        <begin position="57"/>
        <end position="76"/>
    </location>
</feature>
<evidence type="ECO:0000256" key="1">
    <source>
        <dbReference type="SAM" id="Phobius"/>
    </source>
</evidence>
<keyword evidence="1" id="KW-0472">Membrane</keyword>
<feature type="transmembrane region" description="Helical" evidence="1">
    <location>
        <begin position="16"/>
        <end position="36"/>
    </location>
</feature>
<name>A0A927M856_9ACTN</name>
<gene>
    <name evidence="2" type="ORF">H4W31_005395</name>
</gene>
<protein>
    <submittedName>
        <fullName evidence="2">Uncharacterized membrane protein YozB (DUF420 family)</fullName>
    </submittedName>
</protein>
<comment type="caution">
    <text evidence="2">The sequence shown here is derived from an EMBL/GenBank/DDBJ whole genome shotgun (WGS) entry which is preliminary data.</text>
</comment>
<dbReference type="InterPro" id="IPR018750">
    <property type="entry name" value="DUF2306_membrane"/>
</dbReference>